<keyword evidence="1" id="KW-1133">Transmembrane helix</keyword>
<feature type="transmembrane region" description="Helical" evidence="1">
    <location>
        <begin position="34"/>
        <end position="52"/>
    </location>
</feature>
<evidence type="ECO:0000256" key="1">
    <source>
        <dbReference type="SAM" id="Phobius"/>
    </source>
</evidence>
<name>A0A0G1LE85_9BACT</name>
<keyword evidence="1" id="KW-0472">Membrane</keyword>
<reference evidence="2 3" key="1">
    <citation type="journal article" date="2015" name="Nature">
        <title>rRNA introns, odd ribosomes, and small enigmatic genomes across a large radiation of phyla.</title>
        <authorList>
            <person name="Brown C.T."/>
            <person name="Hug L.A."/>
            <person name="Thomas B.C."/>
            <person name="Sharon I."/>
            <person name="Castelle C.J."/>
            <person name="Singh A."/>
            <person name="Wilkins M.J."/>
            <person name="Williams K.H."/>
            <person name="Banfield J.F."/>
        </authorList>
    </citation>
    <scope>NUCLEOTIDE SEQUENCE [LARGE SCALE GENOMIC DNA]</scope>
</reference>
<dbReference type="Proteomes" id="UP000034521">
    <property type="component" value="Unassembled WGS sequence"/>
</dbReference>
<evidence type="ECO:0000313" key="2">
    <source>
        <dbReference type="EMBL" id="KKT58129.1"/>
    </source>
</evidence>
<dbReference type="EMBL" id="LCIQ01000064">
    <property type="protein sequence ID" value="KKT58129.1"/>
    <property type="molecule type" value="Genomic_DNA"/>
</dbReference>
<sequence length="93" mass="10557">MLQTFGLLSAVIFPISYFPYVRDTLRGKTKPERASWFIWATLGAIAFFSQLAKGATDSLWLSGLGTFFYCGALQKNLQSHCFLLLLLMLRVRM</sequence>
<organism evidence="2 3">
    <name type="scientific">Candidatus Gottesmanbacteria bacterium GW2011_GWA1_44_24b</name>
    <dbReference type="NCBI Taxonomy" id="1618437"/>
    <lineage>
        <taxon>Bacteria</taxon>
        <taxon>Candidatus Gottesmaniibacteriota</taxon>
    </lineage>
</organism>
<feature type="transmembrane region" description="Helical" evidence="1">
    <location>
        <begin position="64"/>
        <end position="89"/>
    </location>
</feature>
<accession>A0A0G1LE85</accession>
<comment type="caution">
    <text evidence="2">The sequence shown here is derived from an EMBL/GenBank/DDBJ whole genome shotgun (WGS) entry which is preliminary data.</text>
</comment>
<keyword evidence="1" id="KW-0812">Transmembrane</keyword>
<proteinExistence type="predicted"/>
<dbReference type="AlphaFoldDB" id="A0A0G1LE85"/>
<gene>
    <name evidence="2" type="ORF">UW52_C0064G0012</name>
</gene>
<protein>
    <submittedName>
        <fullName evidence="2">Uncharacterized protein</fullName>
    </submittedName>
</protein>
<evidence type="ECO:0000313" key="3">
    <source>
        <dbReference type="Proteomes" id="UP000034521"/>
    </source>
</evidence>
<feature type="transmembrane region" description="Helical" evidence="1">
    <location>
        <begin position="6"/>
        <end position="22"/>
    </location>
</feature>